<name>A0A6G1HKM1_9PEZI</name>
<keyword evidence="3" id="KW-1185">Reference proteome</keyword>
<sequence length="284" mass="31323">MARMRRPPALSMTSSSPSSILFFFFTSTLHTAIHSHLLLCDPQSSGTLRSTDICYSAISTSLPDNLDLSRPANTRDPVNMPRPRARNAPPTGACHAPPTREWEAPPIHLHRDGVFELCLPADYIPTIGDMVFITSTNRTVRLQATLIFHADHNTVVQHTTHIRHAHPSTLPKDGYVPASNHRTNMPNTITGLPFQVRGDGVFELRVPHRRRGDIVGIAGTHRNVTLEATLSFNSDAKLVHQQTTIVHVNPATMPNFGVVPAPVIDSVLRATLFVDSSQSAFYRN</sequence>
<proteinExistence type="predicted"/>
<gene>
    <name evidence="2" type="ORF">EJ06DRAFT_238834</name>
</gene>
<feature type="region of interest" description="Disordered" evidence="1">
    <location>
        <begin position="66"/>
        <end position="99"/>
    </location>
</feature>
<organism evidence="2 3">
    <name type="scientific">Trichodelitschia bisporula</name>
    <dbReference type="NCBI Taxonomy" id="703511"/>
    <lineage>
        <taxon>Eukaryota</taxon>
        <taxon>Fungi</taxon>
        <taxon>Dikarya</taxon>
        <taxon>Ascomycota</taxon>
        <taxon>Pezizomycotina</taxon>
        <taxon>Dothideomycetes</taxon>
        <taxon>Dothideomycetes incertae sedis</taxon>
        <taxon>Phaeotrichales</taxon>
        <taxon>Phaeotrichaceae</taxon>
        <taxon>Trichodelitschia</taxon>
    </lineage>
</organism>
<dbReference type="Proteomes" id="UP000799640">
    <property type="component" value="Unassembled WGS sequence"/>
</dbReference>
<evidence type="ECO:0000313" key="2">
    <source>
        <dbReference type="EMBL" id="KAF2396406.1"/>
    </source>
</evidence>
<evidence type="ECO:0000313" key="3">
    <source>
        <dbReference type="Proteomes" id="UP000799640"/>
    </source>
</evidence>
<evidence type="ECO:0000256" key="1">
    <source>
        <dbReference type="SAM" id="MobiDB-lite"/>
    </source>
</evidence>
<reference evidence="2" key="1">
    <citation type="journal article" date="2020" name="Stud. Mycol.">
        <title>101 Dothideomycetes genomes: a test case for predicting lifestyles and emergence of pathogens.</title>
        <authorList>
            <person name="Haridas S."/>
            <person name="Albert R."/>
            <person name="Binder M."/>
            <person name="Bloem J."/>
            <person name="Labutti K."/>
            <person name="Salamov A."/>
            <person name="Andreopoulos B."/>
            <person name="Baker S."/>
            <person name="Barry K."/>
            <person name="Bills G."/>
            <person name="Bluhm B."/>
            <person name="Cannon C."/>
            <person name="Castanera R."/>
            <person name="Culley D."/>
            <person name="Daum C."/>
            <person name="Ezra D."/>
            <person name="Gonzalez J."/>
            <person name="Henrissat B."/>
            <person name="Kuo A."/>
            <person name="Liang C."/>
            <person name="Lipzen A."/>
            <person name="Lutzoni F."/>
            <person name="Magnuson J."/>
            <person name="Mondo S."/>
            <person name="Nolan M."/>
            <person name="Ohm R."/>
            <person name="Pangilinan J."/>
            <person name="Park H.-J."/>
            <person name="Ramirez L."/>
            <person name="Alfaro M."/>
            <person name="Sun H."/>
            <person name="Tritt A."/>
            <person name="Yoshinaga Y."/>
            <person name="Zwiers L.-H."/>
            <person name="Turgeon B."/>
            <person name="Goodwin S."/>
            <person name="Spatafora J."/>
            <person name="Crous P."/>
            <person name="Grigoriev I."/>
        </authorList>
    </citation>
    <scope>NUCLEOTIDE SEQUENCE</scope>
    <source>
        <strain evidence="2">CBS 262.69</strain>
    </source>
</reference>
<accession>A0A6G1HKM1</accession>
<protein>
    <submittedName>
        <fullName evidence="2">Uncharacterized protein</fullName>
    </submittedName>
</protein>
<dbReference type="EMBL" id="ML996707">
    <property type="protein sequence ID" value="KAF2396406.1"/>
    <property type="molecule type" value="Genomic_DNA"/>
</dbReference>
<dbReference type="AlphaFoldDB" id="A0A6G1HKM1"/>
<feature type="compositionally biased region" description="Low complexity" evidence="1">
    <location>
        <begin position="77"/>
        <end position="90"/>
    </location>
</feature>